<dbReference type="Pfam" id="PF01841">
    <property type="entry name" value="Transglut_core"/>
    <property type="match status" value="1"/>
</dbReference>
<evidence type="ECO:0000259" key="2">
    <source>
        <dbReference type="Pfam" id="PF12969"/>
    </source>
</evidence>
<dbReference type="SUPFAM" id="SSF54001">
    <property type="entry name" value="Cysteine proteinases"/>
    <property type="match status" value="1"/>
</dbReference>
<dbReference type="Gene3D" id="2.60.120.1130">
    <property type="match status" value="1"/>
</dbReference>
<keyword evidence="5" id="KW-1185">Reference proteome</keyword>
<comment type="caution">
    <text evidence="4">The sequence shown here is derived from an EMBL/GenBank/DDBJ whole genome shotgun (WGS) entry which is preliminary data.</text>
</comment>
<dbReference type="InterPro" id="IPR038765">
    <property type="entry name" value="Papain-like_cys_pep_sf"/>
</dbReference>
<gene>
    <name evidence="4" type="ORF">HMPREF9449_02422</name>
</gene>
<dbReference type="InterPro" id="IPR024544">
    <property type="entry name" value="DUF3858"/>
</dbReference>
<feature type="domain" description="Transglutaminase-like" evidence="1">
    <location>
        <begin position="253"/>
        <end position="334"/>
    </location>
</feature>
<dbReference type="RefSeq" id="WP_009137568.1">
    <property type="nucleotide sequence ID" value="NZ_JH594596.1"/>
</dbReference>
<dbReference type="eggNOG" id="COG1305">
    <property type="taxonomic scope" value="Bacteria"/>
</dbReference>
<dbReference type="InterPro" id="IPR002931">
    <property type="entry name" value="Transglutaminase-like"/>
</dbReference>
<dbReference type="InterPro" id="IPR024618">
    <property type="entry name" value="DUF3857"/>
</dbReference>
<feature type="domain" description="DUF3858" evidence="3">
    <location>
        <begin position="479"/>
        <end position="594"/>
    </location>
</feature>
<dbReference type="PATRIC" id="fig|742817.3.peg.2593"/>
<dbReference type="EMBL" id="ADMC01000025">
    <property type="protein sequence ID" value="EHP46805.1"/>
    <property type="molecule type" value="Genomic_DNA"/>
</dbReference>
<proteinExistence type="predicted"/>
<dbReference type="HOGENOM" id="CLU_499373_0_0_10"/>
<reference evidence="4 5" key="1">
    <citation type="submission" date="2012-01" db="EMBL/GenBank/DDBJ databases">
        <title>The Genome Sequence of Odoribacter laneus YIT 12061.</title>
        <authorList>
            <consortium name="The Broad Institute Genome Sequencing Platform"/>
            <person name="Earl A."/>
            <person name="Ward D."/>
            <person name="Feldgarden M."/>
            <person name="Gevers D."/>
            <person name="Morotomi M."/>
            <person name="Young S.K."/>
            <person name="Zeng Q."/>
            <person name="Gargeya S."/>
            <person name="Fitzgerald M."/>
            <person name="Haas B."/>
            <person name="Abouelleil A."/>
            <person name="Alvarado L."/>
            <person name="Arachchi H.M."/>
            <person name="Berlin A."/>
            <person name="Chapman S.B."/>
            <person name="Gearin G."/>
            <person name="Goldberg J."/>
            <person name="Griggs A."/>
            <person name="Gujja S."/>
            <person name="Hansen M."/>
            <person name="Heiman D."/>
            <person name="Howarth C."/>
            <person name="Larimer J."/>
            <person name="Lui A."/>
            <person name="MacDonald P.J.P."/>
            <person name="McCowen C."/>
            <person name="Montmayeur A."/>
            <person name="Murphy C."/>
            <person name="Neiman D."/>
            <person name="Pearson M."/>
            <person name="Priest M."/>
            <person name="Roberts A."/>
            <person name="Saif S."/>
            <person name="Shea T."/>
            <person name="Sisk P."/>
            <person name="Stolte C."/>
            <person name="Sykes S."/>
            <person name="Wortman J."/>
            <person name="Nusbaum C."/>
            <person name="Birren B."/>
        </authorList>
    </citation>
    <scope>NUCLEOTIDE SEQUENCE [LARGE SCALE GENOMIC DNA]</scope>
    <source>
        <strain evidence="4 5">YIT 12061</strain>
    </source>
</reference>
<evidence type="ECO:0000313" key="4">
    <source>
        <dbReference type="EMBL" id="EHP46805.1"/>
    </source>
</evidence>
<dbReference type="Pfam" id="PF12969">
    <property type="entry name" value="DUF3857"/>
    <property type="match status" value="1"/>
</dbReference>
<evidence type="ECO:0008006" key="6">
    <source>
        <dbReference type="Google" id="ProtNLM"/>
    </source>
</evidence>
<feature type="domain" description="DUF3857" evidence="2">
    <location>
        <begin position="40"/>
        <end position="208"/>
    </location>
</feature>
<dbReference type="STRING" id="742817.HMPREF9449_02422"/>
<dbReference type="Pfam" id="PF12970">
    <property type="entry name" value="DUF3858"/>
    <property type="match status" value="1"/>
</dbReference>
<organism evidence="4 5">
    <name type="scientific">Odoribacter laneus YIT 12061</name>
    <dbReference type="NCBI Taxonomy" id="742817"/>
    <lineage>
        <taxon>Bacteria</taxon>
        <taxon>Pseudomonadati</taxon>
        <taxon>Bacteroidota</taxon>
        <taxon>Bacteroidia</taxon>
        <taxon>Bacteroidales</taxon>
        <taxon>Odoribacteraceae</taxon>
        <taxon>Odoribacter</taxon>
    </lineage>
</organism>
<dbReference type="AlphaFoldDB" id="H1DJ43"/>
<sequence length="597" mass="68017">MKQIKYIFFLLIGTLYAISNGYAQSEADFIRLVKEFTYKPNGEFEFHYNKILKLKTHKAFNSLYGETFVVYNPDFQELKINESYTRQADGTLIQAPQNAFNEVLPSTAADAPAYNHIKEMVITHTGLELGATIYLDYTLSSKPSFLSTPDIDEVLQELSPVKEYVLIVNIPENQELHYTLSASKVKPEITVKEGMKSYRWKLKNIPAAISEPYQSSNKYDVPRLTACTYTSVNQALSLFQKNLVLPIDPKIKEFTRQLVQNAATEKDKLIAVYEYITKNISTIGLTPENLAYTSRPPFEVLESAYGTKTEKADLFIAMLKSIDLKPAYVIVYPETLKDKIKGIKPRQDIFVKVETDSQPYFLSPDQQNTTSLEAIASHKEVWVVREDQIQNITPSNPAKMTFNCDADIHFTDEGVHTSASITTSGNTLNDLMPAFSKQYKSTLTRNFGTLINSEILHSDPNQMEIKFSSQNTLQQAGDYLLYNLPVLPTGIHSWQLNMLNSDRKTALELPYLLEENYEYTIHLPENKDLKNKNIEIHLKNKAGSVDISLKQENKTVKIKKNLILSKRVYQPSSQEYGQLRELITSWLSNGTEDLIIR</sequence>
<accession>H1DJ43</accession>
<dbReference type="GeneID" id="98070669"/>
<evidence type="ECO:0000259" key="1">
    <source>
        <dbReference type="Pfam" id="PF01841"/>
    </source>
</evidence>
<evidence type="ECO:0000313" key="5">
    <source>
        <dbReference type="Proteomes" id="UP000004892"/>
    </source>
</evidence>
<dbReference type="Gene3D" id="3.10.620.30">
    <property type="match status" value="1"/>
</dbReference>
<protein>
    <recommendedName>
        <fullName evidence="6">DUF3857 domain-containing protein</fullName>
    </recommendedName>
</protein>
<dbReference type="Proteomes" id="UP000004892">
    <property type="component" value="Unassembled WGS sequence"/>
</dbReference>
<dbReference type="Gene3D" id="2.60.40.3140">
    <property type="match status" value="1"/>
</dbReference>
<name>H1DJ43_9BACT</name>
<evidence type="ECO:0000259" key="3">
    <source>
        <dbReference type="Pfam" id="PF12970"/>
    </source>
</evidence>